<organism evidence="1">
    <name type="scientific">gut metagenome</name>
    <dbReference type="NCBI Taxonomy" id="749906"/>
    <lineage>
        <taxon>unclassified sequences</taxon>
        <taxon>metagenomes</taxon>
        <taxon>organismal metagenomes</taxon>
    </lineage>
</organism>
<proteinExistence type="predicted"/>
<dbReference type="InterPro" id="IPR025631">
    <property type="entry name" value="Porin_10"/>
</dbReference>
<dbReference type="EMBL" id="AMCI01005452">
    <property type="protein sequence ID" value="EJW96114.1"/>
    <property type="molecule type" value="Genomic_DNA"/>
</dbReference>
<evidence type="ECO:0008006" key="2">
    <source>
        <dbReference type="Google" id="ProtNLM"/>
    </source>
</evidence>
<reference evidence="1" key="1">
    <citation type="journal article" date="2012" name="PLoS ONE">
        <title>Gene sets for utilization of primary and secondary nutrition supplies in the distal gut of endangered iberian lynx.</title>
        <authorList>
            <person name="Alcaide M."/>
            <person name="Messina E."/>
            <person name="Richter M."/>
            <person name="Bargiela R."/>
            <person name="Peplies J."/>
            <person name="Huws S.A."/>
            <person name="Newbold C.J."/>
            <person name="Golyshin P.N."/>
            <person name="Simon M.A."/>
            <person name="Lopez G."/>
            <person name="Yakimov M.M."/>
            <person name="Ferrer M."/>
        </authorList>
    </citation>
    <scope>NUCLEOTIDE SEQUENCE</scope>
</reference>
<accession>J9G9K4</accession>
<sequence>MKRLPILSSLFLFTALTGQAQHFTPQVRDAIFNDPQQRSSGFSSDSTETTDVPEGIYVWTINPRFGDIRPAQYDTIPHGFQNENFTSGPTGRYNFLGNLGAPRISRLFTDQGANMQTNPFLFKLPYDFFLKGVDQLLFTNTRSPFTNLTYHSCGNKTNGEDRIRAYFAVNAGKRFGMGFKADYLYGRGYYQGQSTAHFDGTLYASYRGDQYQMHALVQHTQLKTRENGGIENDDYVNRPESFPTKYGTADMPVNLARAWNKLGGNQVFLTHRYSLGFRRYRDAEGNLLRQDQLPWTEEYRKAHPAPVTPQLLTDSVASATDSLANQPKVQPRLPRLPEGATDAQLAQTDKEAISDSLDIRSEFIPVTSFIHTFRADDNTRRFLSNERNNVENPGYFTDFFLPGDSANDRTHHLSIENTFAIELHEGFNKWMKMGLRLFAKHEYAAFDFRLPYAQRQQTKTHFKENYITLGGQILSQQSRFVRYNVLGEIRTTGNDWGEFNVEADANFHIPLRRDSLHFEFNGFVRNERPSFYFRHYRGRNAWWDHSDLNKMFRARVNATLRYRQTALTASLENIQNYLYFKETLTPLEHKDGFTGYRHAVGVEQAGKNTQLLALTLNQNFHWGVFHWDNELTYQATTNKDVMPLPAFTGYTNVYLLFRIAKVLQTELGADLTYFTPYYAPAYSPIIGQYVVQDSQHRVKVGNYPLVNVYANFHLKRTRFYVMASHVNYSSGAGKPFLVPHNPLNRLTFRIGLSWNFVN</sequence>
<name>J9G9K4_9ZZZZ</name>
<evidence type="ECO:0000313" key="1">
    <source>
        <dbReference type="EMBL" id="EJW96114.1"/>
    </source>
</evidence>
<comment type="caution">
    <text evidence="1">The sequence shown here is derived from an EMBL/GenBank/DDBJ whole genome shotgun (WGS) entry which is preliminary data.</text>
</comment>
<dbReference type="AlphaFoldDB" id="J9G9K4"/>
<protein>
    <recommendedName>
        <fullName evidence="2">Porin</fullName>
    </recommendedName>
</protein>
<gene>
    <name evidence="1" type="ORF">EVA_15779</name>
</gene>
<dbReference type="Pfam" id="PF14121">
    <property type="entry name" value="Porin_10"/>
    <property type="match status" value="1"/>
</dbReference>